<reference evidence="1" key="1">
    <citation type="journal article" date="2015" name="Nature">
        <title>Complex archaea that bridge the gap between prokaryotes and eukaryotes.</title>
        <authorList>
            <person name="Spang A."/>
            <person name="Saw J.H."/>
            <person name="Jorgensen S.L."/>
            <person name="Zaremba-Niedzwiedzka K."/>
            <person name="Martijn J."/>
            <person name="Lind A.E."/>
            <person name="van Eijk R."/>
            <person name="Schleper C."/>
            <person name="Guy L."/>
            <person name="Ettema T.J."/>
        </authorList>
    </citation>
    <scope>NUCLEOTIDE SEQUENCE</scope>
</reference>
<gene>
    <name evidence="1" type="ORF">LCGC14_0386950</name>
</gene>
<comment type="caution">
    <text evidence="1">The sequence shown here is derived from an EMBL/GenBank/DDBJ whole genome shotgun (WGS) entry which is preliminary data.</text>
</comment>
<evidence type="ECO:0000313" key="1">
    <source>
        <dbReference type="EMBL" id="KKN74802.1"/>
    </source>
</evidence>
<proteinExistence type="predicted"/>
<accession>A0A0F9TIV0</accession>
<name>A0A0F9TIV0_9ZZZZ</name>
<sequence>MTEEELQEYVLEQETFTAAGMLYSGKAVQCARKCRDHGIEQADVMHLLEVLKLPAHQLAYFKDDFLRAMSHIETELV</sequence>
<protein>
    <submittedName>
        <fullName evidence="1">Uncharacterized protein</fullName>
    </submittedName>
</protein>
<dbReference type="EMBL" id="LAZR01000320">
    <property type="protein sequence ID" value="KKN74802.1"/>
    <property type="molecule type" value="Genomic_DNA"/>
</dbReference>
<dbReference type="AlphaFoldDB" id="A0A0F9TIV0"/>
<organism evidence="1">
    <name type="scientific">marine sediment metagenome</name>
    <dbReference type="NCBI Taxonomy" id="412755"/>
    <lineage>
        <taxon>unclassified sequences</taxon>
        <taxon>metagenomes</taxon>
        <taxon>ecological metagenomes</taxon>
    </lineage>
</organism>